<sequence length="119" mass="13416">MHKTDFMCDHINAAHSAALAAALRRSREPYRRCPGCRVMVYDRALADWLVSDGRAVAWGLQAMLLLSPVIWPGVVSGRRRHPDVKLAYARTFVDSLASRFSSRALELVYEPAPRGELRH</sequence>
<dbReference type="Proteomes" id="UP001206128">
    <property type="component" value="Unassembled WGS sequence"/>
</dbReference>
<protein>
    <submittedName>
        <fullName evidence="2">Uncharacterized protein</fullName>
    </submittedName>
</protein>
<keyword evidence="1" id="KW-1133">Transmembrane helix</keyword>
<keyword evidence="1" id="KW-0812">Transmembrane</keyword>
<dbReference type="EMBL" id="JAMTCK010000003">
    <property type="protein sequence ID" value="MCP2164742.1"/>
    <property type="molecule type" value="Genomic_DNA"/>
</dbReference>
<evidence type="ECO:0000313" key="3">
    <source>
        <dbReference type="Proteomes" id="UP001206128"/>
    </source>
</evidence>
<dbReference type="AlphaFoldDB" id="A0AAE3GCI2"/>
<gene>
    <name evidence="2" type="ORF">LX83_001582</name>
</gene>
<feature type="transmembrane region" description="Helical" evidence="1">
    <location>
        <begin position="55"/>
        <end position="75"/>
    </location>
</feature>
<evidence type="ECO:0000313" key="2">
    <source>
        <dbReference type="EMBL" id="MCP2164742.1"/>
    </source>
</evidence>
<accession>A0AAE3GCI2</accession>
<keyword evidence="3" id="KW-1185">Reference proteome</keyword>
<reference evidence="2" key="1">
    <citation type="submission" date="2022-06" db="EMBL/GenBank/DDBJ databases">
        <title>Genomic Encyclopedia of Archaeal and Bacterial Type Strains, Phase II (KMG-II): from individual species to whole genera.</title>
        <authorList>
            <person name="Goeker M."/>
        </authorList>
    </citation>
    <scope>NUCLEOTIDE SEQUENCE</scope>
    <source>
        <strain evidence="2">DSM 43935</strain>
    </source>
</reference>
<organism evidence="2 3">
    <name type="scientific">Goodfellowiella coeruleoviolacea</name>
    <dbReference type="NCBI Taxonomy" id="334858"/>
    <lineage>
        <taxon>Bacteria</taxon>
        <taxon>Bacillati</taxon>
        <taxon>Actinomycetota</taxon>
        <taxon>Actinomycetes</taxon>
        <taxon>Pseudonocardiales</taxon>
        <taxon>Pseudonocardiaceae</taxon>
        <taxon>Goodfellowiella</taxon>
    </lineage>
</organism>
<comment type="caution">
    <text evidence="2">The sequence shown here is derived from an EMBL/GenBank/DDBJ whole genome shotgun (WGS) entry which is preliminary data.</text>
</comment>
<proteinExistence type="predicted"/>
<name>A0AAE3GCI2_9PSEU</name>
<keyword evidence="1" id="KW-0472">Membrane</keyword>
<evidence type="ECO:0000256" key="1">
    <source>
        <dbReference type="SAM" id="Phobius"/>
    </source>
</evidence>
<dbReference type="RefSeq" id="WP_253768761.1">
    <property type="nucleotide sequence ID" value="NZ_JAMTCK010000003.1"/>
</dbReference>